<dbReference type="InterPro" id="IPR029052">
    <property type="entry name" value="Metallo-depent_PP-like"/>
</dbReference>
<accession>A0AAD3SCK8</accession>
<feature type="compositionally biased region" description="Polar residues" evidence="1">
    <location>
        <begin position="30"/>
        <end position="44"/>
    </location>
</feature>
<dbReference type="AlphaFoldDB" id="A0AAD3SCK8"/>
<gene>
    <name evidence="2" type="ORF">Nepgr_010473</name>
</gene>
<dbReference type="Gene3D" id="3.60.21.10">
    <property type="match status" value="1"/>
</dbReference>
<sequence>MSSSSEFWRAPQYMKPPSPKCSRELEPSRAKSSTSANPGSQTGYIASHSAQLTNLPVNLCNLTHNSRVNQPILFAKFPFVSIDQIQEIRHGDSKTSGMLFLIVQQKGGWAIKPEEICVLFNRSYRSEGETIPSHADLDRQNEQSMECKPLSEDEVKTLCDHAREILIEEWNVQPVKCPVTVCGDIHE</sequence>
<dbReference type="InterPro" id="IPR047129">
    <property type="entry name" value="PPA2-like"/>
</dbReference>
<name>A0AAD3SCK8_NEPGR</name>
<keyword evidence="3" id="KW-1185">Reference proteome</keyword>
<evidence type="ECO:0000313" key="3">
    <source>
        <dbReference type="Proteomes" id="UP001279734"/>
    </source>
</evidence>
<dbReference type="EMBL" id="BSYO01000008">
    <property type="protein sequence ID" value="GMH08633.1"/>
    <property type="molecule type" value="Genomic_DNA"/>
</dbReference>
<organism evidence="2 3">
    <name type="scientific">Nepenthes gracilis</name>
    <name type="common">Slender pitcher plant</name>
    <dbReference type="NCBI Taxonomy" id="150966"/>
    <lineage>
        <taxon>Eukaryota</taxon>
        <taxon>Viridiplantae</taxon>
        <taxon>Streptophyta</taxon>
        <taxon>Embryophyta</taxon>
        <taxon>Tracheophyta</taxon>
        <taxon>Spermatophyta</taxon>
        <taxon>Magnoliopsida</taxon>
        <taxon>eudicotyledons</taxon>
        <taxon>Gunneridae</taxon>
        <taxon>Pentapetalae</taxon>
        <taxon>Caryophyllales</taxon>
        <taxon>Nepenthaceae</taxon>
        <taxon>Nepenthes</taxon>
    </lineage>
</organism>
<proteinExistence type="predicted"/>
<dbReference type="GO" id="GO:0004722">
    <property type="term" value="F:protein serine/threonine phosphatase activity"/>
    <property type="evidence" value="ECO:0007669"/>
    <property type="project" value="InterPro"/>
</dbReference>
<feature type="region of interest" description="Disordered" evidence="1">
    <location>
        <begin position="1"/>
        <end position="44"/>
    </location>
</feature>
<reference evidence="2" key="1">
    <citation type="submission" date="2023-05" db="EMBL/GenBank/DDBJ databases">
        <title>Nepenthes gracilis genome sequencing.</title>
        <authorList>
            <person name="Fukushima K."/>
        </authorList>
    </citation>
    <scope>NUCLEOTIDE SEQUENCE</scope>
    <source>
        <strain evidence="2">SING2019-196</strain>
    </source>
</reference>
<evidence type="ECO:0000313" key="2">
    <source>
        <dbReference type="EMBL" id="GMH08633.1"/>
    </source>
</evidence>
<protein>
    <submittedName>
        <fullName evidence="2">Uncharacterized protein</fullName>
    </submittedName>
</protein>
<evidence type="ECO:0000256" key="1">
    <source>
        <dbReference type="SAM" id="MobiDB-lite"/>
    </source>
</evidence>
<dbReference type="Proteomes" id="UP001279734">
    <property type="component" value="Unassembled WGS sequence"/>
</dbReference>
<dbReference type="SUPFAM" id="SSF56300">
    <property type="entry name" value="Metallo-dependent phosphatases"/>
    <property type="match status" value="1"/>
</dbReference>
<comment type="caution">
    <text evidence="2">The sequence shown here is derived from an EMBL/GenBank/DDBJ whole genome shotgun (WGS) entry which is preliminary data.</text>
</comment>
<dbReference type="PANTHER" id="PTHR45619">
    <property type="entry name" value="SERINE/THREONINE-PROTEIN PHOSPHATASE PP2A-RELATED"/>
    <property type="match status" value="1"/>
</dbReference>